<dbReference type="PANTHER" id="PTHR42834">
    <property type="entry name" value="ENDONUCLEASE/EXONUCLEASE/PHOSPHATASE FAMILY PROTEIN (AFU_ORTHOLOGUE AFUA_3G09210)"/>
    <property type="match status" value="1"/>
</dbReference>
<sequence>MARTTFSVATFNMYNLQDADTPLYATSKPWTPEEFKRKTEWAAWQLGTLGADIVGLQEVWSKSALEAVLAVDPQSLADEYDVLATPAVGTSITCAALVRKGLLTGEPKWITDFPKAVRLESRDDPADPQAPVIDVSIKSFSRPVLNFQVQLRDDEPATEIFVVHLKSKLPTQISKEAWYKKSSATYRPHQQALGDGISTIRRTAEAVAVRVLLNGVMRDTETPVVVLGDINDGKESNTANILTSQPRYLVGDSQGGSDFGLYSAQTLQEYRDTRDVYYTHVHQDLRESLDHVMVSEQFYDHSRKRVWLFEGLLINNDHLNFENHRETGTGDHGIVRVSFKHDPVK</sequence>
<name>A0A1S1LSM8_MYCCH</name>
<reference evidence="2 3" key="1">
    <citation type="submission" date="2016-10" db="EMBL/GenBank/DDBJ databases">
        <title>Evaluation of Human, Veterinary and Environmental Mycobacterium chelonae Isolates by Core Genome Phylogenomic Analysis, Targeted Gene Comparison, and Anti-microbial Susceptibility Patterns: A Tale of Mistaken Identities.</title>
        <authorList>
            <person name="Fogelson S.B."/>
            <person name="Camus A.C."/>
            <person name="Lorenz W."/>
            <person name="Vasireddy R."/>
            <person name="Vasireddy S."/>
            <person name="Smith T."/>
            <person name="Brown-Elliott B.A."/>
            <person name="Wallace R.J.Jr."/>
            <person name="Hasan N.A."/>
            <person name="Reischl U."/>
            <person name="Sanchez S."/>
        </authorList>
    </citation>
    <scope>NUCLEOTIDE SEQUENCE [LARGE SCALE GENOMIC DNA]</scope>
    <source>
        <strain evidence="2 3">15515</strain>
    </source>
</reference>
<dbReference type="RefSeq" id="WP_057967548.1">
    <property type="nucleotide sequence ID" value="NZ_MLII01000030.1"/>
</dbReference>
<gene>
    <name evidence="2" type="ORF">BKG82_11310</name>
</gene>
<dbReference type="EMBL" id="MLIQ01000013">
    <property type="protein sequence ID" value="OHU58186.1"/>
    <property type="molecule type" value="Genomic_DNA"/>
</dbReference>
<accession>A0A1S1LSM8</accession>
<dbReference type="InterPro" id="IPR036691">
    <property type="entry name" value="Endo/exonu/phosph_ase_sf"/>
</dbReference>
<dbReference type="Proteomes" id="UP000180043">
    <property type="component" value="Unassembled WGS sequence"/>
</dbReference>
<feature type="domain" description="Endonuclease/exonuclease/phosphatase" evidence="1">
    <location>
        <begin position="46"/>
        <end position="310"/>
    </location>
</feature>
<evidence type="ECO:0000313" key="3">
    <source>
        <dbReference type="Proteomes" id="UP000180043"/>
    </source>
</evidence>
<comment type="caution">
    <text evidence="2">The sequence shown here is derived from an EMBL/GenBank/DDBJ whole genome shotgun (WGS) entry which is preliminary data.</text>
</comment>
<dbReference type="PANTHER" id="PTHR42834:SF1">
    <property type="entry name" value="ENDONUCLEASE_EXONUCLEASE_PHOSPHATASE FAMILY PROTEIN (AFU_ORTHOLOGUE AFUA_3G09210)"/>
    <property type="match status" value="1"/>
</dbReference>
<dbReference type="Pfam" id="PF03372">
    <property type="entry name" value="Exo_endo_phos"/>
    <property type="match status" value="1"/>
</dbReference>
<proteinExistence type="predicted"/>
<dbReference type="AlphaFoldDB" id="A0A1S1LSM8"/>
<evidence type="ECO:0000313" key="2">
    <source>
        <dbReference type="EMBL" id="OHU58186.1"/>
    </source>
</evidence>
<protein>
    <submittedName>
        <fullName evidence="2">Nuclease</fullName>
    </submittedName>
</protein>
<dbReference type="GO" id="GO:0003824">
    <property type="term" value="F:catalytic activity"/>
    <property type="evidence" value="ECO:0007669"/>
    <property type="project" value="InterPro"/>
</dbReference>
<organism evidence="2 3">
    <name type="scientific">Mycobacteroides chelonae</name>
    <name type="common">Mycobacterium chelonae</name>
    <dbReference type="NCBI Taxonomy" id="1774"/>
    <lineage>
        <taxon>Bacteria</taxon>
        <taxon>Bacillati</taxon>
        <taxon>Actinomycetota</taxon>
        <taxon>Actinomycetes</taxon>
        <taxon>Mycobacteriales</taxon>
        <taxon>Mycobacteriaceae</taxon>
        <taxon>Mycobacteroides</taxon>
    </lineage>
</organism>
<dbReference type="SUPFAM" id="SSF56219">
    <property type="entry name" value="DNase I-like"/>
    <property type="match status" value="1"/>
</dbReference>
<evidence type="ECO:0000259" key="1">
    <source>
        <dbReference type="Pfam" id="PF03372"/>
    </source>
</evidence>
<dbReference type="Gene3D" id="3.60.10.10">
    <property type="entry name" value="Endonuclease/exonuclease/phosphatase"/>
    <property type="match status" value="1"/>
</dbReference>
<dbReference type="InterPro" id="IPR005135">
    <property type="entry name" value="Endo/exonuclease/phosphatase"/>
</dbReference>